<dbReference type="EMBL" id="FNMX01000011">
    <property type="protein sequence ID" value="SDX12101.1"/>
    <property type="molecule type" value="Genomic_DNA"/>
</dbReference>
<feature type="transmembrane region" description="Helical" evidence="1">
    <location>
        <begin position="136"/>
        <end position="157"/>
    </location>
</feature>
<feature type="transmembrane region" description="Helical" evidence="1">
    <location>
        <begin position="13"/>
        <end position="35"/>
    </location>
</feature>
<keyword evidence="1" id="KW-0812">Transmembrane</keyword>
<dbReference type="RefSeq" id="WP_003718530.1">
    <property type="nucleotide sequence ID" value="NZ_FNMX01000011.1"/>
</dbReference>
<name>A0AAX2DRP5_LISIV</name>
<dbReference type="PANTHER" id="PTHR40044">
    <property type="entry name" value="INTEGRAL MEMBRANE PROTEIN-RELATED"/>
    <property type="match status" value="1"/>
</dbReference>
<accession>A0AAX2DRP5</accession>
<evidence type="ECO:0000256" key="1">
    <source>
        <dbReference type="SAM" id="Phobius"/>
    </source>
</evidence>
<dbReference type="Proteomes" id="UP000183610">
    <property type="component" value="Unassembled WGS sequence"/>
</dbReference>
<gene>
    <name evidence="2" type="ORF">SAMN05421782_11145</name>
</gene>
<dbReference type="Pfam" id="PF06177">
    <property type="entry name" value="QueT"/>
    <property type="match status" value="1"/>
</dbReference>
<reference evidence="2 3" key="1">
    <citation type="submission" date="2016-10" db="EMBL/GenBank/DDBJ databases">
        <authorList>
            <person name="Varghese N."/>
            <person name="Submissions S."/>
        </authorList>
    </citation>
    <scope>NUCLEOTIDE SEQUENCE [LARGE SCALE GENOMIC DNA]</scope>
    <source>
        <strain evidence="2 3">ATCC 49954</strain>
    </source>
</reference>
<organism evidence="2 3">
    <name type="scientific">Listeria ivanovii</name>
    <dbReference type="NCBI Taxonomy" id="1638"/>
    <lineage>
        <taxon>Bacteria</taxon>
        <taxon>Bacillati</taxon>
        <taxon>Bacillota</taxon>
        <taxon>Bacilli</taxon>
        <taxon>Bacillales</taxon>
        <taxon>Listeriaceae</taxon>
        <taxon>Listeria</taxon>
    </lineage>
</organism>
<evidence type="ECO:0000313" key="3">
    <source>
        <dbReference type="Proteomes" id="UP000183610"/>
    </source>
</evidence>
<feature type="transmembrane region" description="Helical" evidence="1">
    <location>
        <begin position="106"/>
        <end position="124"/>
    </location>
</feature>
<keyword evidence="1" id="KW-1133">Transmembrane helix</keyword>
<dbReference type="AlphaFoldDB" id="A0AAX2DRP5"/>
<feature type="transmembrane region" description="Helical" evidence="1">
    <location>
        <begin position="79"/>
        <end position="99"/>
    </location>
</feature>
<dbReference type="PIRSF" id="PIRSF031501">
    <property type="entry name" value="QueT"/>
    <property type="match status" value="1"/>
</dbReference>
<evidence type="ECO:0000313" key="2">
    <source>
        <dbReference type="EMBL" id="SDX12101.1"/>
    </source>
</evidence>
<proteinExistence type="predicted"/>
<keyword evidence="1" id="KW-0472">Membrane</keyword>
<comment type="caution">
    <text evidence="2">The sequence shown here is derived from an EMBL/GenBank/DDBJ whole genome shotgun (WGS) entry which is preliminary data.</text>
</comment>
<protein>
    <submittedName>
        <fullName evidence="2">Uncharacterized membrane protein</fullName>
    </submittedName>
</protein>
<sequence length="171" mass="19103">MDKTKSDYQVIELAQMALVTSLYIVVTFLLNPISYGAIQLRISEMFNLLVVFDRKYIWSITMGVVISNLYSPLGVIDAFIGGGSSFLALALTFMITSSIKRWSIKLIVASFIVSLSMFTVAAELKWVLGFPFLETYLFVGIGEVLTMLLGTIIILAINSKVDLKRILSKKW</sequence>
<dbReference type="PANTHER" id="PTHR40044:SF1">
    <property type="entry name" value="INTEGRAL MEMBRANE PROTEIN"/>
    <property type="match status" value="1"/>
</dbReference>
<dbReference type="InterPro" id="IPR010387">
    <property type="entry name" value="QueT"/>
</dbReference>